<dbReference type="InterPro" id="IPR015943">
    <property type="entry name" value="WD40/YVTN_repeat-like_dom_sf"/>
</dbReference>
<dbReference type="Gene3D" id="2.130.10.10">
    <property type="entry name" value="YVTN repeat-like/Quinoprotein amine dehydrogenase"/>
    <property type="match status" value="1"/>
</dbReference>
<reference evidence="2" key="2">
    <citation type="submission" date="2023-04" db="EMBL/GenBank/DDBJ databases">
        <authorList>
            <person name="Beletskiy A.V."/>
            <person name="Mardanov A.V."/>
            <person name="Ravin N.V."/>
        </authorList>
    </citation>
    <scope>NUCLEOTIDE SEQUENCE</scope>
    <source>
        <strain evidence="2">GKL-01</strain>
    </source>
</reference>
<dbReference type="EMBL" id="CP124755">
    <property type="protein sequence ID" value="WGZ91252.1"/>
    <property type="molecule type" value="Genomic_DNA"/>
</dbReference>
<evidence type="ECO:0000256" key="1">
    <source>
        <dbReference type="SAM" id="SignalP"/>
    </source>
</evidence>
<proteinExistence type="predicted"/>
<organism evidence="2">
    <name type="scientific">Candidatus Thiocaldithrix dubininis</name>
    <dbReference type="NCBI Taxonomy" id="3080823"/>
    <lineage>
        <taxon>Bacteria</taxon>
        <taxon>Pseudomonadati</taxon>
        <taxon>Pseudomonadota</taxon>
        <taxon>Gammaproteobacteria</taxon>
        <taxon>Thiotrichales</taxon>
        <taxon>Thiotrichaceae</taxon>
        <taxon>Candidatus Thiocaldithrix</taxon>
    </lineage>
</organism>
<accession>A0AA95H5B6</accession>
<dbReference type="AlphaFoldDB" id="A0AA95H5B6"/>
<dbReference type="Proteomes" id="UP001300672">
    <property type="component" value="Chromosome"/>
</dbReference>
<gene>
    <name evidence="2" type="ORF">QJT80_01985</name>
</gene>
<evidence type="ECO:0000313" key="2">
    <source>
        <dbReference type="EMBL" id="WGZ91252.1"/>
    </source>
</evidence>
<feature type="chain" id="PRO_5041666568" evidence="1">
    <location>
        <begin position="21"/>
        <end position="460"/>
    </location>
</feature>
<dbReference type="KEGG" id="tdu:QJT80_01985"/>
<reference evidence="2" key="1">
    <citation type="journal article" date="2023" name="Int. J. Mol. Sci.">
        <title>Metagenomics Revealed a New Genus 'Candidatus Thiocaldithrix dubininis' gen. nov., sp. nov. and a New Species 'Candidatus Thiothrix putei' sp. nov. in the Family Thiotrichaceae, Some Members of Which Have Traits of Both Na+- and H+-Motive Energetics.</title>
        <authorList>
            <person name="Ravin N.V."/>
            <person name="Muntyan M.S."/>
            <person name="Smolyakov D.D."/>
            <person name="Rudenko T.S."/>
            <person name="Beletsky A.V."/>
            <person name="Mardanov A.V."/>
            <person name="Grabovich M.Y."/>
        </authorList>
    </citation>
    <scope>NUCLEOTIDE SEQUENCE</scope>
    <source>
        <strain evidence="2">GKL-01</strain>
    </source>
</reference>
<name>A0AA95H5B6_9GAMM</name>
<feature type="signal peptide" evidence="1">
    <location>
        <begin position="1"/>
        <end position="20"/>
    </location>
</feature>
<dbReference type="SUPFAM" id="SSF82171">
    <property type="entry name" value="DPP6 N-terminal domain-like"/>
    <property type="match status" value="1"/>
</dbReference>
<sequence>MKIYYTVCMIVLISMPLAFADQPLTQHTNAIPLLPSNIPHETTDHYPQGYAMGYTFSQDGRLFASFFAGKRHYDDHTNGNIRIWDTQTGKLKYQTQIPHYYNSYRGDRYDIQFSPDNKMLYLASATESQVFIWQFTKRNKIEVICMQGDRAEFYDVIQVAPNNKRLLLQGFCYTQLCTKETLVNGKTRYSSGYASGFFHNEKTSAVLHNNKLLVIYNNKNPDEFTIKFVDELKGLAKRKLVNVWQVSPVSNAAHLTNIIDRTNQLFIVVEVLDNDLLLHQWNYAKRQWLGTQTFTGLAKPNMEVKLHKNYLLIYSPKKDLAILKRNDLQFSLLWQKQYNSLKDLIYLDFSLDGKYLVSDFDMIEIETGRFITYPLMRRKQKINKIDYTAYIEPMIKDNFFKSYYSEKDLKCQDNVNLKSDVYSLLNQKTIKEVDGLIVGMSPDGKTLAACKGAELFLIPM</sequence>
<keyword evidence="1" id="KW-0732">Signal</keyword>
<protein>
    <submittedName>
        <fullName evidence="2">WD40 repeat domain-containing protein</fullName>
    </submittedName>
</protein>